<name>A0A8T2RPR1_CERRI</name>
<gene>
    <name evidence="1" type="ORF">KP509_25G012400</name>
</gene>
<accession>A0A8T2RPR1</accession>
<evidence type="ECO:0000313" key="1">
    <source>
        <dbReference type="EMBL" id="KAH7297784.1"/>
    </source>
</evidence>
<evidence type="ECO:0000313" key="2">
    <source>
        <dbReference type="Proteomes" id="UP000825935"/>
    </source>
</evidence>
<dbReference type="InterPro" id="IPR011992">
    <property type="entry name" value="EF-hand-dom_pair"/>
</dbReference>
<keyword evidence="2" id="KW-1185">Reference proteome</keyword>
<organism evidence="1 2">
    <name type="scientific">Ceratopteris richardii</name>
    <name type="common">Triangle waterfern</name>
    <dbReference type="NCBI Taxonomy" id="49495"/>
    <lineage>
        <taxon>Eukaryota</taxon>
        <taxon>Viridiplantae</taxon>
        <taxon>Streptophyta</taxon>
        <taxon>Embryophyta</taxon>
        <taxon>Tracheophyta</taxon>
        <taxon>Polypodiopsida</taxon>
        <taxon>Polypodiidae</taxon>
        <taxon>Polypodiales</taxon>
        <taxon>Pteridineae</taxon>
        <taxon>Pteridaceae</taxon>
        <taxon>Parkerioideae</taxon>
        <taxon>Ceratopteris</taxon>
    </lineage>
</organism>
<comment type="caution">
    <text evidence="1">The sequence shown here is derived from an EMBL/GenBank/DDBJ whole genome shotgun (WGS) entry which is preliminary data.</text>
</comment>
<dbReference type="EMBL" id="CM035430">
    <property type="protein sequence ID" value="KAH7297784.1"/>
    <property type="molecule type" value="Genomic_DNA"/>
</dbReference>
<dbReference type="SUPFAM" id="SSF47473">
    <property type="entry name" value="EF-hand"/>
    <property type="match status" value="1"/>
</dbReference>
<proteinExistence type="predicted"/>
<sequence length="305" mass="35306">MEFTPFKDLQLIAQLHYEKAAEGSAMRLNRKQKVTLEQLLNTKFAESFRHEVLERIFKGLDDKRKGYLNFNECVTFQYLCMYSNRICAGCKRNIAQGQGYSCYKCWKEVPSDIDNDKLFTVCYDCFCNRNFHHHHHHLHLLHDFVLFDNLLSKRSLAPSGKEATPPTTNSLEQAVRQCIVCGDHHESRAQGFLRSRHMDQMQYSSNFVCEWCSSSFCSKCGRTNEDNLELACFGKWLQRSICYNCRTLSDTKDVTDNMLQKLLTAECLQRCKTCKIKQSNGTLLLALNGTNIASMLEHSSSYHRT</sequence>
<protein>
    <recommendedName>
        <fullName evidence="3">EF-hand domain-containing protein</fullName>
    </recommendedName>
</protein>
<dbReference type="EMBL" id="CM035430">
    <property type="protein sequence ID" value="KAH7297785.1"/>
    <property type="molecule type" value="Genomic_DNA"/>
</dbReference>
<reference evidence="1" key="1">
    <citation type="submission" date="2021-08" db="EMBL/GenBank/DDBJ databases">
        <title>WGS assembly of Ceratopteris richardii.</title>
        <authorList>
            <person name="Marchant D.B."/>
            <person name="Chen G."/>
            <person name="Jenkins J."/>
            <person name="Shu S."/>
            <person name="Leebens-Mack J."/>
            <person name="Grimwood J."/>
            <person name="Schmutz J."/>
            <person name="Soltis P."/>
            <person name="Soltis D."/>
            <person name="Chen Z.-H."/>
        </authorList>
    </citation>
    <scope>NUCLEOTIDE SEQUENCE</scope>
    <source>
        <strain evidence="1">Whitten #5841</strain>
        <tissue evidence="1">Leaf</tissue>
    </source>
</reference>
<dbReference type="AlphaFoldDB" id="A0A8T2RPR1"/>
<evidence type="ECO:0008006" key="3">
    <source>
        <dbReference type="Google" id="ProtNLM"/>
    </source>
</evidence>
<dbReference type="Proteomes" id="UP000825935">
    <property type="component" value="Chromosome 25"/>
</dbReference>